<evidence type="ECO:0000259" key="3">
    <source>
        <dbReference type="PROSITE" id="PS50943"/>
    </source>
</evidence>
<dbReference type="InterPro" id="IPR001387">
    <property type="entry name" value="Cro/C1-type_HTH"/>
</dbReference>
<dbReference type="InterPro" id="IPR010982">
    <property type="entry name" value="Lambda_DNA-bd_dom_sf"/>
</dbReference>
<evidence type="ECO:0000313" key="5">
    <source>
        <dbReference type="Proteomes" id="UP001525566"/>
    </source>
</evidence>
<name>A0ABT2IWI3_9FLAO</name>
<reference evidence="4 5" key="1">
    <citation type="submission" date="2022-09" db="EMBL/GenBank/DDBJ databases">
        <title>Chryseobacterium oleae sp.nov., isolated from the inter-root soil of Pyrola calliantha H. Andr. in Tibet.</title>
        <authorList>
            <person name="Li Z."/>
        </authorList>
    </citation>
    <scope>NUCLEOTIDE SEQUENCE [LARGE SCALE GENOMIC DNA]</scope>
    <source>
        <strain evidence="5">pc1-10</strain>
    </source>
</reference>
<protein>
    <submittedName>
        <fullName evidence="4">Helix-turn-helix domain-containing protein</fullName>
    </submittedName>
</protein>
<keyword evidence="2" id="KW-0175">Coiled coil</keyword>
<gene>
    <name evidence="4" type="ORF">N0B48_13180</name>
</gene>
<sequence length="124" mass="14349">MIQEKLKNLRKQKGLSQEMMAKILSTDTSNYSRKERGETRIHDDEWKKLAEALDVPVEVIKEENNNFSGNLDNLMHNDHAIVGNVNCYNIPSFIIDSLQDYVSMLKEQNELLKNKVIELSSKLK</sequence>
<keyword evidence="5" id="KW-1185">Reference proteome</keyword>
<proteinExistence type="predicted"/>
<dbReference type="SUPFAM" id="SSF47413">
    <property type="entry name" value="lambda repressor-like DNA-binding domains"/>
    <property type="match status" value="1"/>
</dbReference>
<dbReference type="Gene3D" id="1.10.260.40">
    <property type="entry name" value="lambda repressor-like DNA-binding domains"/>
    <property type="match status" value="1"/>
</dbReference>
<feature type="domain" description="HTH cro/C1-type" evidence="3">
    <location>
        <begin position="6"/>
        <end position="60"/>
    </location>
</feature>
<dbReference type="SMART" id="SM00530">
    <property type="entry name" value="HTH_XRE"/>
    <property type="match status" value="1"/>
</dbReference>
<feature type="coiled-coil region" evidence="2">
    <location>
        <begin position="95"/>
        <end position="122"/>
    </location>
</feature>
<dbReference type="Pfam" id="PF01381">
    <property type="entry name" value="HTH_3"/>
    <property type="match status" value="1"/>
</dbReference>
<evidence type="ECO:0000313" key="4">
    <source>
        <dbReference type="EMBL" id="MCT2562841.1"/>
    </source>
</evidence>
<evidence type="ECO:0000256" key="2">
    <source>
        <dbReference type="SAM" id="Coils"/>
    </source>
</evidence>
<organism evidence="4 5">
    <name type="scientific">Chryseobacterium herbae</name>
    <dbReference type="NCBI Taxonomy" id="2976476"/>
    <lineage>
        <taxon>Bacteria</taxon>
        <taxon>Pseudomonadati</taxon>
        <taxon>Bacteroidota</taxon>
        <taxon>Flavobacteriia</taxon>
        <taxon>Flavobacteriales</taxon>
        <taxon>Weeksellaceae</taxon>
        <taxon>Chryseobacterium group</taxon>
        <taxon>Chryseobacterium</taxon>
    </lineage>
</organism>
<evidence type="ECO:0000256" key="1">
    <source>
        <dbReference type="ARBA" id="ARBA00023125"/>
    </source>
</evidence>
<dbReference type="CDD" id="cd00093">
    <property type="entry name" value="HTH_XRE"/>
    <property type="match status" value="1"/>
</dbReference>
<accession>A0ABT2IWI3</accession>
<dbReference type="PANTHER" id="PTHR46558">
    <property type="entry name" value="TRACRIPTIONAL REGULATORY PROTEIN-RELATED-RELATED"/>
    <property type="match status" value="1"/>
</dbReference>
<dbReference type="EMBL" id="JAOAMU010000004">
    <property type="protein sequence ID" value="MCT2562841.1"/>
    <property type="molecule type" value="Genomic_DNA"/>
</dbReference>
<dbReference type="PANTHER" id="PTHR46558:SF4">
    <property type="entry name" value="DNA-BIDING PHAGE PROTEIN"/>
    <property type="match status" value="1"/>
</dbReference>
<dbReference type="Proteomes" id="UP001525566">
    <property type="component" value="Unassembled WGS sequence"/>
</dbReference>
<dbReference type="PROSITE" id="PS50943">
    <property type="entry name" value="HTH_CROC1"/>
    <property type="match status" value="1"/>
</dbReference>
<keyword evidence="1" id="KW-0238">DNA-binding</keyword>
<dbReference type="RefSeq" id="WP_259839249.1">
    <property type="nucleotide sequence ID" value="NZ_JAOAMU010000004.1"/>
</dbReference>
<comment type="caution">
    <text evidence="4">The sequence shown here is derived from an EMBL/GenBank/DDBJ whole genome shotgun (WGS) entry which is preliminary data.</text>
</comment>